<dbReference type="Proteomes" id="UP000824540">
    <property type="component" value="Unassembled WGS sequence"/>
</dbReference>
<comment type="subunit">
    <text evidence="3">Interacts with FLNA and FLNB.</text>
</comment>
<evidence type="ECO:0000256" key="4">
    <source>
        <dbReference type="ARBA" id="ARBA00022490"/>
    </source>
</evidence>
<dbReference type="InterPro" id="IPR028215">
    <property type="entry name" value="Refilin"/>
</dbReference>
<accession>A0A8T2N239</accession>
<dbReference type="GO" id="GO:0031005">
    <property type="term" value="F:filamin binding"/>
    <property type="evidence" value="ECO:0007669"/>
    <property type="project" value="InterPro"/>
</dbReference>
<evidence type="ECO:0000256" key="3">
    <source>
        <dbReference type="ARBA" id="ARBA00011189"/>
    </source>
</evidence>
<name>A0A8T2N239_9TELE</name>
<dbReference type="Pfam" id="PF15068">
    <property type="entry name" value="FAM101"/>
    <property type="match status" value="2"/>
</dbReference>
<protein>
    <recommendedName>
        <fullName evidence="8">Refilin B</fullName>
    </recommendedName>
</protein>
<reference evidence="6" key="1">
    <citation type="thesis" date="2021" institute="BYU ScholarsArchive" country="Provo, UT, USA">
        <title>Applications of and Algorithms for Genome Assembly and Genomic Analyses with an Emphasis on Marine Teleosts.</title>
        <authorList>
            <person name="Pickett B.D."/>
        </authorList>
    </citation>
    <scope>NUCLEOTIDE SEQUENCE</scope>
    <source>
        <strain evidence="6">HI-2016</strain>
    </source>
</reference>
<keyword evidence="7" id="KW-1185">Reference proteome</keyword>
<gene>
    <name evidence="6" type="ORF">JZ751_009359</name>
</gene>
<dbReference type="GO" id="GO:0032432">
    <property type="term" value="C:actin filament bundle"/>
    <property type="evidence" value="ECO:0007669"/>
    <property type="project" value="TreeGrafter"/>
</dbReference>
<evidence type="ECO:0008006" key="8">
    <source>
        <dbReference type="Google" id="ProtNLM"/>
    </source>
</evidence>
<proteinExistence type="inferred from homology"/>
<dbReference type="AlphaFoldDB" id="A0A8T2N239"/>
<keyword evidence="4" id="KW-0963">Cytoplasm</keyword>
<dbReference type="EMBL" id="JAFBMS010000168">
    <property type="protein sequence ID" value="KAG9333956.1"/>
    <property type="molecule type" value="Genomic_DNA"/>
</dbReference>
<evidence type="ECO:0000313" key="7">
    <source>
        <dbReference type="Proteomes" id="UP000824540"/>
    </source>
</evidence>
<evidence type="ECO:0000256" key="1">
    <source>
        <dbReference type="ARBA" id="ARBA00004245"/>
    </source>
</evidence>
<dbReference type="GO" id="GO:1900158">
    <property type="term" value="P:negative regulation of bone mineralization involved in bone maturation"/>
    <property type="evidence" value="ECO:0007669"/>
    <property type="project" value="TreeGrafter"/>
</dbReference>
<evidence type="ECO:0000256" key="2">
    <source>
        <dbReference type="ARBA" id="ARBA00009886"/>
    </source>
</evidence>
<comment type="caution">
    <text evidence="6">The sequence shown here is derived from an EMBL/GenBank/DDBJ whole genome shotgun (WGS) entry which is preliminary data.</text>
</comment>
<organism evidence="6 7">
    <name type="scientific">Albula glossodonta</name>
    <name type="common">roundjaw bonefish</name>
    <dbReference type="NCBI Taxonomy" id="121402"/>
    <lineage>
        <taxon>Eukaryota</taxon>
        <taxon>Metazoa</taxon>
        <taxon>Chordata</taxon>
        <taxon>Craniata</taxon>
        <taxon>Vertebrata</taxon>
        <taxon>Euteleostomi</taxon>
        <taxon>Actinopterygii</taxon>
        <taxon>Neopterygii</taxon>
        <taxon>Teleostei</taxon>
        <taxon>Albuliformes</taxon>
        <taxon>Albulidae</taxon>
        <taxon>Albula</taxon>
    </lineage>
</organism>
<dbReference type="PANTHER" id="PTHR31848">
    <property type="match status" value="1"/>
</dbReference>
<sequence>MVGRLNLRQNVPSDDPLDITYKADRALDSPDSGLPPSPSPTSWLLSPIASEKGACSPVSEDDGSGLTHCLDRFPGFIRFPMVREWNWSLFPRQKYTSSVRYGSDRHFIHSVYLHPRTLALESCSQTILVLSNSTWRRFRTHLEFVPRQKPQRYLSTTIVFPKHARTVCATHLLHHGRKSAMHFLSSVELEAGERGAGL</sequence>
<evidence type="ECO:0000313" key="6">
    <source>
        <dbReference type="EMBL" id="KAG9333956.1"/>
    </source>
</evidence>
<dbReference type="OrthoDB" id="9932345at2759"/>
<comment type="subcellular location">
    <subcellularLocation>
        <location evidence="1">Cytoplasm</location>
        <location evidence="1">Cytoskeleton</location>
    </subcellularLocation>
</comment>
<dbReference type="GO" id="GO:0061572">
    <property type="term" value="P:actin filament bundle organization"/>
    <property type="evidence" value="ECO:0007669"/>
    <property type="project" value="InterPro"/>
</dbReference>
<dbReference type="PANTHER" id="PTHR31848:SF2">
    <property type="entry name" value="REFILIN-B"/>
    <property type="match status" value="1"/>
</dbReference>
<dbReference type="GO" id="GO:0061182">
    <property type="term" value="P:negative regulation of chondrocyte development"/>
    <property type="evidence" value="ECO:0007669"/>
    <property type="project" value="TreeGrafter"/>
</dbReference>
<evidence type="ECO:0000256" key="5">
    <source>
        <dbReference type="ARBA" id="ARBA00023212"/>
    </source>
</evidence>
<dbReference type="GO" id="GO:0048705">
    <property type="term" value="P:skeletal system morphogenesis"/>
    <property type="evidence" value="ECO:0007669"/>
    <property type="project" value="TreeGrafter"/>
</dbReference>
<keyword evidence="5" id="KW-0206">Cytoskeleton</keyword>
<comment type="similarity">
    <text evidence="2">Belongs to the Refilin family.</text>
</comment>